<dbReference type="WBParaSite" id="TCNE_0001597101-mRNA-1">
    <property type="protein sequence ID" value="TCNE_0001597101-mRNA-1"/>
    <property type="gene ID" value="TCNE_0001597101"/>
</dbReference>
<proteinExistence type="predicted"/>
<evidence type="ECO:0000313" key="2">
    <source>
        <dbReference type="Proteomes" id="UP000050794"/>
    </source>
</evidence>
<accession>A0A183V5F0</accession>
<protein>
    <submittedName>
        <fullName evidence="3">F-box domain-containing protein</fullName>
    </submittedName>
</protein>
<reference evidence="1 2" key="2">
    <citation type="submission" date="2018-11" db="EMBL/GenBank/DDBJ databases">
        <authorList>
            <consortium name="Pathogen Informatics"/>
        </authorList>
    </citation>
    <scope>NUCLEOTIDE SEQUENCE [LARGE SCALE GENOMIC DNA]</scope>
</reference>
<name>A0A183V5F0_TOXCA</name>
<reference evidence="3" key="1">
    <citation type="submission" date="2016-06" db="UniProtKB">
        <authorList>
            <consortium name="WormBaseParasite"/>
        </authorList>
    </citation>
    <scope>IDENTIFICATION</scope>
</reference>
<evidence type="ECO:0000313" key="1">
    <source>
        <dbReference type="EMBL" id="VDM47291.1"/>
    </source>
</evidence>
<keyword evidence="2" id="KW-1185">Reference proteome</keyword>
<sequence length="316" mass="36277">MLHFPETFVRLIKENLDASDAERMRRVCRLWDTVFVRAVSAVSVFNIALFDGFIDVTLEGKERQLRFMCDEAAVNRYAIYPLRSLLSFARYIVSVETVMAGLDSSFNALSRMDANLRMLKRMGCSEWRVKELGIWLVDDLRGAQSQLSVIPLFADRVTAISVILISFIRKNFNVLFEAITLSAHLIQERIPRTFVNSCRRVDELQIALTGDQHFERRKPLVDYCLPIHFRRIRIVKSSFSVSGLLHASLQRFDLIVAEESFSSFSFGGNSDEIIQYLIRSLRTSIFVTEGILCSFSGSYVLRICHRKFTVLINPPL</sequence>
<dbReference type="EMBL" id="UYWY01023232">
    <property type="protein sequence ID" value="VDM47291.1"/>
    <property type="molecule type" value="Genomic_DNA"/>
</dbReference>
<dbReference type="Proteomes" id="UP000050794">
    <property type="component" value="Unassembled WGS sequence"/>
</dbReference>
<gene>
    <name evidence="1" type="ORF">TCNE_LOCUS15970</name>
</gene>
<evidence type="ECO:0000313" key="3">
    <source>
        <dbReference type="WBParaSite" id="TCNE_0001597101-mRNA-1"/>
    </source>
</evidence>
<organism evidence="2 3">
    <name type="scientific">Toxocara canis</name>
    <name type="common">Canine roundworm</name>
    <dbReference type="NCBI Taxonomy" id="6265"/>
    <lineage>
        <taxon>Eukaryota</taxon>
        <taxon>Metazoa</taxon>
        <taxon>Ecdysozoa</taxon>
        <taxon>Nematoda</taxon>
        <taxon>Chromadorea</taxon>
        <taxon>Rhabditida</taxon>
        <taxon>Spirurina</taxon>
        <taxon>Ascaridomorpha</taxon>
        <taxon>Ascaridoidea</taxon>
        <taxon>Toxocaridae</taxon>
        <taxon>Toxocara</taxon>
    </lineage>
</organism>
<dbReference type="AlphaFoldDB" id="A0A183V5F0"/>